<accession>A0AA40C3Q0</accession>
<dbReference type="EMBL" id="JAULSU010000003">
    <property type="protein sequence ID" value="KAK0623902.1"/>
    <property type="molecule type" value="Genomic_DNA"/>
</dbReference>
<protein>
    <submittedName>
        <fullName evidence="2">Uncharacterized protein</fullName>
    </submittedName>
</protein>
<evidence type="ECO:0000256" key="1">
    <source>
        <dbReference type="SAM" id="SignalP"/>
    </source>
</evidence>
<keyword evidence="3" id="KW-1185">Reference proteome</keyword>
<dbReference type="AlphaFoldDB" id="A0AA40C3Q0"/>
<dbReference type="PANTHER" id="PTHR35605:SF1">
    <property type="entry name" value="ECP2 EFFECTOR PROTEIN DOMAIN-CONTAINING PROTEIN-RELATED"/>
    <property type="match status" value="1"/>
</dbReference>
<dbReference type="Proteomes" id="UP001175000">
    <property type="component" value="Unassembled WGS sequence"/>
</dbReference>
<sequence>MVQVSTLLAAVLSSGLLVSGSPTFTGDASLAPREYTVGTGPIEWKGALEEGGEEIQLSGTTFDDIEAKAKALNPNYTIFEKAPAAIESRDLAARQTESINCGWPPGWRPTPDFTALHYGIEYLRGISGNCRGRPGPSACDRVSCSWKSAIFYCNDNRHEIWVPCRQLGDVAAAIVSRCGDQGHNGRTLGQAFDRGHWNVIVAESDC</sequence>
<evidence type="ECO:0000313" key="3">
    <source>
        <dbReference type="Proteomes" id="UP001175000"/>
    </source>
</evidence>
<comment type="caution">
    <text evidence="2">The sequence shown here is derived from an EMBL/GenBank/DDBJ whole genome shotgun (WGS) entry which is preliminary data.</text>
</comment>
<reference evidence="2" key="1">
    <citation type="submission" date="2023-06" db="EMBL/GenBank/DDBJ databases">
        <title>Genome-scale phylogeny and comparative genomics of the fungal order Sordariales.</title>
        <authorList>
            <consortium name="Lawrence Berkeley National Laboratory"/>
            <person name="Hensen N."/>
            <person name="Bonometti L."/>
            <person name="Westerberg I."/>
            <person name="Brannstrom I.O."/>
            <person name="Guillou S."/>
            <person name="Cros-Aarteil S."/>
            <person name="Calhoun S."/>
            <person name="Haridas S."/>
            <person name="Kuo A."/>
            <person name="Mondo S."/>
            <person name="Pangilinan J."/>
            <person name="Riley R."/>
            <person name="Labutti K."/>
            <person name="Andreopoulos B."/>
            <person name="Lipzen A."/>
            <person name="Chen C."/>
            <person name="Yanf M."/>
            <person name="Daum C."/>
            <person name="Ng V."/>
            <person name="Clum A."/>
            <person name="Steindorff A."/>
            <person name="Ohm R."/>
            <person name="Martin F."/>
            <person name="Silar P."/>
            <person name="Natvig D."/>
            <person name="Lalanne C."/>
            <person name="Gautier V."/>
            <person name="Ament-Velasquez S.L."/>
            <person name="Kruys A."/>
            <person name="Hutchinson M.I."/>
            <person name="Powell A.J."/>
            <person name="Barry K."/>
            <person name="Miller A.N."/>
            <person name="Grigoriev I.V."/>
            <person name="Debuchy R."/>
            <person name="Gladieux P."/>
            <person name="Thoren M.H."/>
            <person name="Johannesson H."/>
        </authorList>
    </citation>
    <scope>NUCLEOTIDE SEQUENCE</scope>
    <source>
        <strain evidence="2">CBS 606.72</strain>
    </source>
</reference>
<proteinExistence type="predicted"/>
<organism evidence="2 3">
    <name type="scientific">Immersiella caudata</name>
    <dbReference type="NCBI Taxonomy" id="314043"/>
    <lineage>
        <taxon>Eukaryota</taxon>
        <taxon>Fungi</taxon>
        <taxon>Dikarya</taxon>
        <taxon>Ascomycota</taxon>
        <taxon>Pezizomycotina</taxon>
        <taxon>Sordariomycetes</taxon>
        <taxon>Sordariomycetidae</taxon>
        <taxon>Sordariales</taxon>
        <taxon>Lasiosphaeriaceae</taxon>
        <taxon>Immersiella</taxon>
    </lineage>
</organism>
<name>A0AA40C3Q0_9PEZI</name>
<feature type="signal peptide" evidence="1">
    <location>
        <begin position="1"/>
        <end position="20"/>
    </location>
</feature>
<evidence type="ECO:0000313" key="2">
    <source>
        <dbReference type="EMBL" id="KAK0623902.1"/>
    </source>
</evidence>
<dbReference type="PANTHER" id="PTHR35605">
    <property type="entry name" value="ECP2 EFFECTOR PROTEIN DOMAIN-CONTAINING PROTEIN-RELATED"/>
    <property type="match status" value="1"/>
</dbReference>
<keyword evidence="1" id="KW-0732">Signal</keyword>
<gene>
    <name evidence="2" type="ORF">B0T14DRAFT_565219</name>
</gene>
<feature type="chain" id="PRO_5041422479" evidence="1">
    <location>
        <begin position="21"/>
        <end position="206"/>
    </location>
</feature>